<dbReference type="PANTHER" id="PTHR12585">
    <property type="entry name" value="SCC1 / RAD21 FAMILY MEMBER"/>
    <property type="match status" value="1"/>
</dbReference>
<dbReference type="Proteomes" id="UP000695022">
    <property type="component" value="Unplaced"/>
</dbReference>
<dbReference type="GeneID" id="106809564"/>
<gene>
    <name evidence="5" type="primary">LOC106809564</name>
</gene>
<dbReference type="InterPro" id="IPR039781">
    <property type="entry name" value="Rad21/Rec8-like"/>
</dbReference>
<evidence type="ECO:0000256" key="2">
    <source>
        <dbReference type="ARBA" id="ARBA00023242"/>
    </source>
</evidence>
<proteinExistence type="predicted"/>
<evidence type="ECO:0000313" key="4">
    <source>
        <dbReference type="Proteomes" id="UP000695022"/>
    </source>
</evidence>
<protein>
    <submittedName>
        <fullName evidence="5">Meiotic recombination protein REC8 homolog</fullName>
    </submittedName>
</protein>
<comment type="subcellular location">
    <subcellularLocation>
        <location evidence="1">Nucleus</location>
    </subcellularLocation>
</comment>
<keyword evidence="4" id="KW-1185">Reference proteome</keyword>
<dbReference type="InterPro" id="IPR006910">
    <property type="entry name" value="Rad21_Rec8_N"/>
</dbReference>
<sequence length="175" mass="20096">MFYAHDILQKKGGKFGIVWIAATRSIKVLNKRDVVSVNIPKACDDIIDYIMVRHGKLHDRRRFSLYLSAQLMYGIVKLHQKQGLYYLSDTMEYIRNLNLLSAQTSLRYIDMSPSKDLQVLRTFDTDWGNPCFGQLGGVSDSLFQYSDEDFFVIRRTPISPPLSPLLGSLEMQRPG</sequence>
<evidence type="ECO:0000256" key="1">
    <source>
        <dbReference type="ARBA" id="ARBA00004123"/>
    </source>
</evidence>
<evidence type="ECO:0000259" key="3">
    <source>
        <dbReference type="Pfam" id="PF04825"/>
    </source>
</evidence>
<dbReference type="RefSeq" id="XP_014668172.1">
    <property type="nucleotide sequence ID" value="XM_014812686.1"/>
</dbReference>
<reference evidence="5" key="1">
    <citation type="submission" date="2025-08" db="UniProtKB">
        <authorList>
            <consortium name="RefSeq"/>
        </authorList>
    </citation>
    <scope>IDENTIFICATION</scope>
</reference>
<organism evidence="4 5">
    <name type="scientific">Priapulus caudatus</name>
    <name type="common">Priapulid worm</name>
    <dbReference type="NCBI Taxonomy" id="37621"/>
    <lineage>
        <taxon>Eukaryota</taxon>
        <taxon>Metazoa</taxon>
        <taxon>Ecdysozoa</taxon>
        <taxon>Scalidophora</taxon>
        <taxon>Priapulida</taxon>
        <taxon>Priapulimorpha</taxon>
        <taxon>Priapulimorphida</taxon>
        <taxon>Priapulidae</taxon>
        <taxon>Priapulus</taxon>
    </lineage>
</organism>
<evidence type="ECO:0000313" key="5">
    <source>
        <dbReference type="RefSeq" id="XP_014668172.1"/>
    </source>
</evidence>
<accession>A0ABM1E7K1</accession>
<name>A0ABM1E7K1_PRICU</name>
<dbReference type="Pfam" id="PF04825">
    <property type="entry name" value="Rad21_Rec8_N"/>
    <property type="match status" value="1"/>
</dbReference>
<keyword evidence="2" id="KW-0539">Nucleus</keyword>
<feature type="domain" description="Rad21/Rec8-like protein N-terminal" evidence="3">
    <location>
        <begin position="1"/>
        <end position="113"/>
    </location>
</feature>
<dbReference type="PANTHER" id="PTHR12585:SF27">
    <property type="entry name" value="MEIOTIC RECOMBINATION PROTEIN REC8 HOMOLOG"/>
    <property type="match status" value="1"/>
</dbReference>